<evidence type="ECO:0000313" key="5">
    <source>
        <dbReference type="Proteomes" id="UP000003434"/>
    </source>
</evidence>
<keyword evidence="2" id="KW-0560">Oxidoreductase</keyword>
<dbReference type="GO" id="GO:0016020">
    <property type="term" value="C:membrane"/>
    <property type="evidence" value="ECO:0007669"/>
    <property type="project" value="TreeGrafter"/>
</dbReference>
<name>E6LN62_9FIRM</name>
<dbReference type="InterPro" id="IPR036291">
    <property type="entry name" value="NAD(P)-bd_dom_sf"/>
</dbReference>
<dbReference type="PANTHER" id="PTHR44196">
    <property type="entry name" value="DEHYDROGENASE/REDUCTASE SDR FAMILY MEMBER 7B"/>
    <property type="match status" value="1"/>
</dbReference>
<evidence type="ECO:0000256" key="2">
    <source>
        <dbReference type="ARBA" id="ARBA00023002"/>
    </source>
</evidence>
<evidence type="ECO:0000313" key="4">
    <source>
        <dbReference type="EMBL" id="EFU76694.1"/>
    </source>
</evidence>
<dbReference type="PRINTS" id="PR00080">
    <property type="entry name" value="SDRFAMILY"/>
</dbReference>
<dbReference type="CDD" id="cd05233">
    <property type="entry name" value="SDR_c"/>
    <property type="match status" value="1"/>
</dbReference>
<dbReference type="Pfam" id="PF00106">
    <property type="entry name" value="adh_short"/>
    <property type="match status" value="1"/>
</dbReference>
<dbReference type="Proteomes" id="UP000003434">
    <property type="component" value="Unassembled WGS sequence"/>
</dbReference>
<dbReference type="InterPro" id="IPR002347">
    <property type="entry name" value="SDR_fam"/>
</dbReference>
<dbReference type="GO" id="GO:0016491">
    <property type="term" value="F:oxidoreductase activity"/>
    <property type="evidence" value="ECO:0007669"/>
    <property type="project" value="UniProtKB-KW"/>
</dbReference>
<gene>
    <name evidence="4" type="ORF">HMPREF0381_1397</name>
</gene>
<organism evidence="4 5">
    <name type="scientific">Lachnoanaerobaculum saburreum DSM 3986</name>
    <dbReference type="NCBI Taxonomy" id="887325"/>
    <lineage>
        <taxon>Bacteria</taxon>
        <taxon>Bacillati</taxon>
        <taxon>Bacillota</taxon>
        <taxon>Clostridia</taxon>
        <taxon>Lachnospirales</taxon>
        <taxon>Lachnospiraceae</taxon>
        <taxon>Lachnoanaerobaculum</taxon>
    </lineage>
</organism>
<dbReference type="eggNOG" id="COG0300">
    <property type="taxonomic scope" value="Bacteria"/>
</dbReference>
<sequence>MSNEDAPQAIYDECKRNSWTVDYLINNAGFGGQGDFTRERTLEQDIQMMRVNMETPTRLMNLFLPDMVKRGSGKVLNVSSTAANMPGPLQAVYYATKAYLTSVSNAIWRELKGTGVTVTALMPGAMQTGFIQAGGLDKTPLFAHAVDPMAVALAGYMGMLKGKLNVISGLAGVQKIGYPLMPIMPKTPMLDFVYEQQKTK</sequence>
<accession>E6LN62</accession>
<dbReference type="PRINTS" id="PR00081">
    <property type="entry name" value="GDHRDH"/>
</dbReference>
<dbReference type="EMBL" id="AEPW01000055">
    <property type="protein sequence ID" value="EFU76694.1"/>
    <property type="molecule type" value="Genomic_DNA"/>
</dbReference>
<reference evidence="4 5" key="1">
    <citation type="submission" date="2010-12" db="EMBL/GenBank/DDBJ databases">
        <authorList>
            <person name="Muzny D."/>
            <person name="Qin X."/>
            <person name="Deng J."/>
            <person name="Jiang H."/>
            <person name="Liu Y."/>
            <person name="Qu J."/>
            <person name="Song X.-Z."/>
            <person name="Zhang L."/>
            <person name="Thornton R."/>
            <person name="Coyle M."/>
            <person name="Francisco L."/>
            <person name="Jackson L."/>
            <person name="Javaid M."/>
            <person name="Korchina V."/>
            <person name="Kovar C."/>
            <person name="Mata R."/>
            <person name="Mathew T."/>
            <person name="Ngo R."/>
            <person name="Nguyen L."/>
            <person name="Nguyen N."/>
            <person name="Okwuonu G."/>
            <person name="Ongeri F."/>
            <person name="Pham C."/>
            <person name="Simmons D."/>
            <person name="Wilczek-Boney K."/>
            <person name="Hale W."/>
            <person name="Jakkamsetti A."/>
            <person name="Pham P."/>
            <person name="Ruth R."/>
            <person name="San Lucas F."/>
            <person name="Warren J."/>
            <person name="Zhang J."/>
            <person name="Zhao Z."/>
            <person name="Zhou C."/>
            <person name="Zhu D."/>
            <person name="Lee S."/>
            <person name="Bess C."/>
            <person name="Blankenburg K."/>
            <person name="Forbes L."/>
            <person name="Fu Q."/>
            <person name="Gubbala S."/>
            <person name="Hirani K."/>
            <person name="Jayaseelan J.C."/>
            <person name="Lara F."/>
            <person name="Munidasa M."/>
            <person name="Palculict T."/>
            <person name="Patil S."/>
            <person name="Pu L.-L."/>
            <person name="Saada N."/>
            <person name="Tang L."/>
            <person name="Weissenberger G."/>
            <person name="Zhu Y."/>
            <person name="Hemphill L."/>
            <person name="Shang Y."/>
            <person name="Youmans B."/>
            <person name="Ayvaz T."/>
            <person name="Ross M."/>
            <person name="Santibanez J."/>
            <person name="Aqrawi P."/>
            <person name="Gross S."/>
            <person name="Joshi V."/>
            <person name="Fowler G."/>
            <person name="Nazareth L."/>
            <person name="Reid J."/>
            <person name="Worley K."/>
            <person name="Petrosino J."/>
            <person name="Highlander S."/>
            <person name="Gibbs R."/>
        </authorList>
    </citation>
    <scope>NUCLEOTIDE SEQUENCE [LARGE SCALE GENOMIC DNA]</scope>
    <source>
        <strain evidence="4 5">DSM 3986</strain>
    </source>
</reference>
<evidence type="ECO:0008006" key="6">
    <source>
        <dbReference type="Google" id="ProtNLM"/>
    </source>
</evidence>
<dbReference type="Gene3D" id="3.40.50.720">
    <property type="entry name" value="NAD(P)-binding Rossmann-like Domain"/>
    <property type="match status" value="1"/>
</dbReference>
<proteinExistence type="inferred from homology"/>
<evidence type="ECO:0000256" key="3">
    <source>
        <dbReference type="RuleBase" id="RU000363"/>
    </source>
</evidence>
<dbReference type="RefSeq" id="WP_008751164.1">
    <property type="nucleotide sequence ID" value="NZ_GL622296.1"/>
</dbReference>
<dbReference type="PANTHER" id="PTHR44196:SF1">
    <property type="entry name" value="DEHYDROGENASE_REDUCTASE SDR FAMILY MEMBER 7B"/>
    <property type="match status" value="1"/>
</dbReference>
<dbReference type="SUPFAM" id="SSF51735">
    <property type="entry name" value="NAD(P)-binding Rossmann-fold domains"/>
    <property type="match status" value="1"/>
</dbReference>
<protein>
    <recommendedName>
        <fullName evidence="6">Oxidoreductase, short chain dehydrogenase/reductase family protein</fullName>
    </recommendedName>
</protein>
<comment type="similarity">
    <text evidence="1 3">Belongs to the short-chain dehydrogenases/reductases (SDR) family.</text>
</comment>
<evidence type="ECO:0000256" key="1">
    <source>
        <dbReference type="ARBA" id="ARBA00006484"/>
    </source>
</evidence>
<dbReference type="HOGENOM" id="CLU_010194_2_1_9"/>
<comment type="caution">
    <text evidence="4">The sequence shown here is derived from an EMBL/GenBank/DDBJ whole genome shotgun (WGS) entry which is preliminary data.</text>
</comment>
<dbReference type="AlphaFoldDB" id="E6LN62"/>